<gene>
    <name evidence="8" type="ORF">KBB96_14460</name>
</gene>
<reference evidence="8" key="1">
    <citation type="submission" date="2021-04" db="EMBL/GenBank/DDBJ databases">
        <title>Luteolibacter sp. 32A isolated from the skin of an Anderson's salamander (Ambystoma andersonii).</title>
        <authorList>
            <person name="Spergser J."/>
            <person name="Busse H.-J."/>
        </authorList>
    </citation>
    <scope>NUCLEOTIDE SEQUENCE</scope>
    <source>
        <strain evidence="8">32A</strain>
    </source>
</reference>
<dbReference type="CDD" id="cd14014">
    <property type="entry name" value="STKc_PknB_like"/>
    <property type="match status" value="1"/>
</dbReference>
<dbReference type="Proteomes" id="UP000676169">
    <property type="component" value="Chromosome"/>
</dbReference>
<dbReference type="Pfam" id="PF00069">
    <property type="entry name" value="Pkinase"/>
    <property type="match status" value="1"/>
</dbReference>
<dbReference type="PANTHER" id="PTHR43289:SF6">
    <property type="entry name" value="SERINE_THREONINE-PROTEIN KINASE NEKL-3"/>
    <property type="match status" value="1"/>
</dbReference>
<keyword evidence="3 8" id="KW-0418">Kinase</keyword>
<evidence type="ECO:0000256" key="3">
    <source>
        <dbReference type="ARBA" id="ARBA00022777"/>
    </source>
</evidence>
<dbReference type="GO" id="GO:0004674">
    <property type="term" value="F:protein serine/threonine kinase activity"/>
    <property type="evidence" value="ECO:0007669"/>
    <property type="project" value="UniProtKB-KW"/>
</dbReference>
<evidence type="ECO:0000256" key="6">
    <source>
        <dbReference type="SAM" id="Phobius"/>
    </source>
</evidence>
<evidence type="ECO:0000313" key="9">
    <source>
        <dbReference type="Proteomes" id="UP000676169"/>
    </source>
</evidence>
<dbReference type="PROSITE" id="PS00108">
    <property type="entry name" value="PROTEIN_KINASE_ST"/>
    <property type="match status" value="1"/>
</dbReference>
<evidence type="ECO:0000259" key="7">
    <source>
        <dbReference type="PROSITE" id="PS50011"/>
    </source>
</evidence>
<keyword evidence="9" id="KW-1185">Reference proteome</keyword>
<dbReference type="SUPFAM" id="SSF56112">
    <property type="entry name" value="Protein kinase-like (PK-like)"/>
    <property type="match status" value="1"/>
</dbReference>
<dbReference type="AlphaFoldDB" id="A0A975G794"/>
<keyword evidence="4" id="KW-0067">ATP-binding</keyword>
<dbReference type="PROSITE" id="PS50011">
    <property type="entry name" value="PROTEIN_KINASE_DOM"/>
    <property type="match status" value="1"/>
</dbReference>
<name>A0A975G794_9BACT</name>
<keyword evidence="6" id="KW-1133">Transmembrane helix</keyword>
<dbReference type="EMBL" id="CP073100">
    <property type="protein sequence ID" value="QUE50066.1"/>
    <property type="molecule type" value="Genomic_DNA"/>
</dbReference>
<keyword evidence="6" id="KW-0472">Membrane</keyword>
<sequence>MDERYEIRGKIGQGGIGAVYRAFDQRMNREVAIKRIIPEGGDAEHQDEATKQLTKEAGALAALQHPHIVTVYDVGADEDGPYVVMEMLTGKSLDELVEKAPLTFSDFREVAVQTQEALIAAQDLHIVHRDIKPGNLMLTWLPSGKFQVKIVDFGLAKFTPKPSKQTLDQQDAVYGSIFFMAPEQFERGLVDGRTDLYAMGCVYYFALTGKYPFDGETGPQVMGSHLSHLVKPIGEVRPDLPQWVRDWVMWHINRQPSDRPSDAREALQVFLRNDGANVTMPARAAAPPPTRRPGLATGPVQTSVTTQSAPQSLQPPDGSRPSVHTTSHVPTIAVATSQVHTRPAAAPAPRPPKKPMSTNAKIAISVILTIAALVVGWIVMQKGAAAKKAQALQSLIDTAADPLAKELPVSASQLKSLLESLKIPRKLEQYTPTMRAIRLAKATDATNVDLKIAEFITTTSLDKDVRQLFFRDVVRYRNKRDGVPILIQYAKATDEASSATEALDAIRGVANDDDFQSLLEAVAGARSPQVRQSAAKVASDVARRSTNRAGLRGQVEQALNGGVSDEVRGLLLGIKTDAND</sequence>
<feature type="domain" description="Protein kinase" evidence="7">
    <location>
        <begin position="5"/>
        <end position="271"/>
    </location>
</feature>
<dbReference type="PANTHER" id="PTHR43289">
    <property type="entry name" value="MITOGEN-ACTIVATED PROTEIN KINASE KINASE KINASE 20-RELATED"/>
    <property type="match status" value="1"/>
</dbReference>
<feature type="transmembrane region" description="Helical" evidence="6">
    <location>
        <begin position="362"/>
        <end position="380"/>
    </location>
</feature>
<dbReference type="Gene3D" id="1.10.510.10">
    <property type="entry name" value="Transferase(Phosphotransferase) domain 1"/>
    <property type="match status" value="1"/>
</dbReference>
<keyword evidence="8" id="KW-0723">Serine/threonine-protein kinase</keyword>
<feature type="compositionally biased region" description="Polar residues" evidence="5">
    <location>
        <begin position="300"/>
        <end position="314"/>
    </location>
</feature>
<dbReference type="Gene3D" id="3.30.200.20">
    <property type="entry name" value="Phosphorylase Kinase, domain 1"/>
    <property type="match status" value="1"/>
</dbReference>
<dbReference type="SMART" id="SM00220">
    <property type="entry name" value="S_TKc"/>
    <property type="match status" value="1"/>
</dbReference>
<evidence type="ECO:0000256" key="2">
    <source>
        <dbReference type="ARBA" id="ARBA00022741"/>
    </source>
</evidence>
<organism evidence="8 9">
    <name type="scientific">Luteolibacter ambystomatis</name>
    <dbReference type="NCBI Taxonomy" id="2824561"/>
    <lineage>
        <taxon>Bacteria</taxon>
        <taxon>Pseudomonadati</taxon>
        <taxon>Verrucomicrobiota</taxon>
        <taxon>Verrucomicrobiia</taxon>
        <taxon>Verrucomicrobiales</taxon>
        <taxon>Verrucomicrobiaceae</taxon>
        <taxon>Luteolibacter</taxon>
    </lineage>
</organism>
<keyword evidence="6" id="KW-0812">Transmembrane</keyword>
<evidence type="ECO:0000256" key="4">
    <source>
        <dbReference type="ARBA" id="ARBA00022840"/>
    </source>
</evidence>
<evidence type="ECO:0000256" key="1">
    <source>
        <dbReference type="ARBA" id="ARBA00022679"/>
    </source>
</evidence>
<dbReference type="InterPro" id="IPR011009">
    <property type="entry name" value="Kinase-like_dom_sf"/>
</dbReference>
<keyword evidence="2" id="KW-0547">Nucleotide-binding</keyword>
<proteinExistence type="predicted"/>
<protein>
    <submittedName>
        <fullName evidence="8">Serine/threonine protein kinase</fullName>
    </submittedName>
</protein>
<dbReference type="RefSeq" id="WP_211630155.1">
    <property type="nucleotide sequence ID" value="NZ_CP073100.1"/>
</dbReference>
<evidence type="ECO:0000313" key="8">
    <source>
        <dbReference type="EMBL" id="QUE50066.1"/>
    </source>
</evidence>
<dbReference type="InterPro" id="IPR000719">
    <property type="entry name" value="Prot_kinase_dom"/>
</dbReference>
<feature type="region of interest" description="Disordered" evidence="5">
    <location>
        <begin position="280"/>
        <end position="325"/>
    </location>
</feature>
<dbReference type="InterPro" id="IPR008271">
    <property type="entry name" value="Ser/Thr_kinase_AS"/>
</dbReference>
<keyword evidence="1" id="KW-0808">Transferase</keyword>
<evidence type="ECO:0000256" key="5">
    <source>
        <dbReference type="SAM" id="MobiDB-lite"/>
    </source>
</evidence>
<accession>A0A975G794</accession>
<dbReference type="KEGG" id="lamb:KBB96_14460"/>
<dbReference type="GO" id="GO:0005524">
    <property type="term" value="F:ATP binding"/>
    <property type="evidence" value="ECO:0007669"/>
    <property type="project" value="UniProtKB-KW"/>
</dbReference>